<evidence type="ECO:0000313" key="2">
    <source>
        <dbReference type="EMBL" id="RVX70882.1"/>
    </source>
</evidence>
<evidence type="ECO:0008006" key="4">
    <source>
        <dbReference type="Google" id="ProtNLM"/>
    </source>
</evidence>
<feature type="compositionally biased region" description="Basic and acidic residues" evidence="1">
    <location>
        <begin position="568"/>
        <end position="582"/>
    </location>
</feature>
<evidence type="ECO:0000256" key="1">
    <source>
        <dbReference type="SAM" id="MobiDB-lite"/>
    </source>
</evidence>
<dbReference type="InterPro" id="IPR032675">
    <property type="entry name" value="LRR_dom_sf"/>
</dbReference>
<dbReference type="VEuPathDB" id="FungiDB:PV10_01364"/>
<dbReference type="Gene3D" id="3.80.10.10">
    <property type="entry name" value="Ribonuclease Inhibitor"/>
    <property type="match status" value="1"/>
</dbReference>
<reference evidence="2 3" key="1">
    <citation type="submission" date="2017-03" db="EMBL/GenBank/DDBJ databases">
        <title>Genomes of endolithic fungi from Antarctica.</title>
        <authorList>
            <person name="Coleine C."/>
            <person name="Masonjones S."/>
            <person name="Stajich J.E."/>
        </authorList>
    </citation>
    <scope>NUCLEOTIDE SEQUENCE [LARGE SCALE GENOMIC DNA]</scope>
    <source>
        <strain evidence="2 3">CCFEE 6314</strain>
    </source>
</reference>
<accession>A0A438N546</accession>
<gene>
    <name evidence="2" type="ORF">B0A52_06039</name>
</gene>
<name>A0A438N546_EXOME</name>
<dbReference type="OrthoDB" id="3210378at2759"/>
<evidence type="ECO:0000313" key="3">
    <source>
        <dbReference type="Proteomes" id="UP000288859"/>
    </source>
</evidence>
<feature type="compositionally biased region" description="Polar residues" evidence="1">
    <location>
        <begin position="534"/>
        <end position="543"/>
    </location>
</feature>
<dbReference type="EMBL" id="NAJM01000020">
    <property type="protein sequence ID" value="RVX70882.1"/>
    <property type="molecule type" value="Genomic_DNA"/>
</dbReference>
<organism evidence="2 3">
    <name type="scientific">Exophiala mesophila</name>
    <name type="common">Black yeast-like fungus</name>
    <dbReference type="NCBI Taxonomy" id="212818"/>
    <lineage>
        <taxon>Eukaryota</taxon>
        <taxon>Fungi</taxon>
        <taxon>Dikarya</taxon>
        <taxon>Ascomycota</taxon>
        <taxon>Pezizomycotina</taxon>
        <taxon>Eurotiomycetes</taxon>
        <taxon>Chaetothyriomycetidae</taxon>
        <taxon>Chaetothyriales</taxon>
        <taxon>Herpotrichiellaceae</taxon>
        <taxon>Exophiala</taxon>
    </lineage>
</organism>
<sequence length="758" mass="84633">MNPDNHQEFLYSNPPPQIASQKLKRTNGVSFGLPTTSTQSLPSHIPHKPLKYTFYRQVLTTRAAINWTRLPATILHRVLEWLKTAHLDHGSRSCSTCYMRDLSAVQRSCKAWHSVAQRILYSDIQLVGSDDDSMLRKWNLPRAARLVRLRSTLRADSLIATLVKSIHVSDPHIPLYTPGGDPNPDYDSFLCVLASVVMECPNLEALTGFYPFYNHTFDRLTQALSTRSKLKQHVWVIAENDDVTARSQTQLPPGLLDHYQVDQFLHYHDRWTNLETLMLCSPASLGVIEHQVLIDALHCLPSLAHLCLGSLDGDDFDDATLLSLPALKSLRLEECTGVTEAGLTRWAASPRAFHLERLSLMYQQIENLLSLSKLLASLECLTKLTIVQPGTLLSLNSHDQHIIVQPILFSRSLKFLHWDVARQPGADSSARSSFQNHHSFLEANEHLALSIQHQGFPSLARLRLPSDIRPYGLLQSVCLPTAVSLDGRSRDQDGLDHFHKSPYSRSLQVARVRAQRIAVTAKLQEPLPSVASIRLSNPNTTLGQDALPLFNPEKPPSPPPRSPLRPQRTHDRNHNDVGSIRGEHTEDVTPICKFHRPSLYLEPDVSGRDHNGGLVGWAELLGIREKGEAVAKTSDTIASPSGTAISSSSGLDLDDCSNVESDRYNISTTCNGWWNRRPGESFDSDDTSTMRRVLTSSPQMYPKLKRKAVLSAPNSKLSSRIGFKSSSDDRFGASTRFWNHVPRPRGVRGGDVLAVNFF</sequence>
<dbReference type="SUPFAM" id="SSF52047">
    <property type="entry name" value="RNI-like"/>
    <property type="match status" value="1"/>
</dbReference>
<protein>
    <recommendedName>
        <fullName evidence="4">F-box domain-containing protein</fullName>
    </recommendedName>
</protein>
<feature type="region of interest" description="Disordered" evidence="1">
    <location>
        <begin position="534"/>
        <end position="582"/>
    </location>
</feature>
<comment type="caution">
    <text evidence="2">The sequence shown here is derived from an EMBL/GenBank/DDBJ whole genome shotgun (WGS) entry which is preliminary data.</text>
</comment>
<feature type="compositionally biased region" description="Pro residues" evidence="1">
    <location>
        <begin position="553"/>
        <end position="563"/>
    </location>
</feature>
<dbReference type="AlphaFoldDB" id="A0A438N546"/>
<dbReference type="Proteomes" id="UP000288859">
    <property type="component" value="Unassembled WGS sequence"/>
</dbReference>
<proteinExistence type="predicted"/>